<evidence type="ECO:0000256" key="1">
    <source>
        <dbReference type="ARBA" id="ARBA00008142"/>
    </source>
</evidence>
<comment type="cofactor">
    <cofactor evidence="7">
        <name>Mg(2+)</name>
        <dbReference type="ChEBI" id="CHEBI:18420"/>
    </cofactor>
</comment>
<keyword evidence="6 7" id="KW-0067">ATP-binding</keyword>
<comment type="caution">
    <text evidence="11">The sequence shown here is derived from an EMBL/GenBank/DDBJ whole genome shotgun (WGS) entry which is preliminary data.</text>
</comment>
<dbReference type="HAMAP" id="MF_00451">
    <property type="entry name" value="NDP_kinase"/>
    <property type="match status" value="1"/>
</dbReference>
<name>A0ABV9I354_9FLAO</name>
<dbReference type="RefSeq" id="WP_379982855.1">
    <property type="nucleotide sequence ID" value="NZ_JBHSFV010000022.1"/>
</dbReference>
<feature type="binding site" evidence="7 8">
    <location>
        <position position="93"/>
    </location>
    <ligand>
        <name>ATP</name>
        <dbReference type="ChEBI" id="CHEBI:30616"/>
    </ligand>
</feature>
<evidence type="ECO:0000256" key="2">
    <source>
        <dbReference type="ARBA" id="ARBA00022553"/>
    </source>
</evidence>
<dbReference type="EMBL" id="JBHSFV010000022">
    <property type="protein sequence ID" value="MFC4636552.1"/>
    <property type="molecule type" value="Genomic_DNA"/>
</dbReference>
<comment type="subcellular location">
    <subcellularLocation>
        <location evidence="7">Cytoplasm</location>
    </subcellularLocation>
</comment>
<dbReference type="PRINTS" id="PR01243">
    <property type="entry name" value="NUCDPKINASE"/>
</dbReference>
<comment type="similarity">
    <text evidence="1 7 8 9">Belongs to the NDK family.</text>
</comment>
<dbReference type="EC" id="2.7.4.6" evidence="7"/>
<evidence type="ECO:0000256" key="6">
    <source>
        <dbReference type="ARBA" id="ARBA00022840"/>
    </source>
</evidence>
<feature type="domain" description="Nucleoside diphosphate kinase-like" evidence="10">
    <location>
        <begin position="3"/>
        <end position="137"/>
    </location>
</feature>
<keyword evidence="12" id="KW-1185">Reference proteome</keyword>
<protein>
    <recommendedName>
        <fullName evidence="7">Nucleoside diphosphate kinase</fullName>
        <shortName evidence="7">NDK</shortName>
        <shortName evidence="7">NDP kinase</shortName>
        <ecNumber evidence="7">2.7.4.6</ecNumber>
    </recommendedName>
    <alternativeName>
        <fullName evidence="7">Nucleoside-2-P kinase</fullName>
    </alternativeName>
</protein>
<comment type="catalytic activity">
    <reaction evidence="7">
        <text>a 2'-deoxyribonucleoside 5'-diphosphate + ATP = a 2'-deoxyribonucleoside 5'-triphosphate + ADP</text>
        <dbReference type="Rhea" id="RHEA:44640"/>
        <dbReference type="ChEBI" id="CHEBI:30616"/>
        <dbReference type="ChEBI" id="CHEBI:61560"/>
        <dbReference type="ChEBI" id="CHEBI:73316"/>
        <dbReference type="ChEBI" id="CHEBI:456216"/>
        <dbReference type="EC" id="2.7.4.6"/>
    </reaction>
</comment>
<keyword evidence="4 7" id="KW-0547">Nucleotide-binding</keyword>
<dbReference type="NCBIfam" id="NF011116">
    <property type="entry name" value="PRK14545.1"/>
    <property type="match status" value="1"/>
</dbReference>
<feature type="binding site" evidence="7 8">
    <location>
        <position position="114"/>
    </location>
    <ligand>
        <name>ATP</name>
        <dbReference type="ChEBI" id="CHEBI:30616"/>
    </ligand>
</feature>
<dbReference type="InterPro" id="IPR036850">
    <property type="entry name" value="NDK-like_dom_sf"/>
</dbReference>
<evidence type="ECO:0000256" key="8">
    <source>
        <dbReference type="PROSITE-ProRule" id="PRU00706"/>
    </source>
</evidence>
<comment type="function">
    <text evidence="7">Major role in the synthesis of nucleoside triphosphates other than ATP. The ATP gamma phosphate is transferred to the NDP beta phosphate via a ping-pong mechanism, using a phosphorylated active-site intermediate.</text>
</comment>
<dbReference type="Gene3D" id="3.30.70.141">
    <property type="entry name" value="Nucleoside diphosphate kinase-like domain"/>
    <property type="match status" value="1"/>
</dbReference>
<organism evidence="11 12">
    <name type="scientific">Dokdonia ponticola</name>
    <dbReference type="NCBI Taxonomy" id="2041041"/>
    <lineage>
        <taxon>Bacteria</taxon>
        <taxon>Pseudomonadati</taxon>
        <taxon>Bacteroidota</taxon>
        <taxon>Flavobacteriia</taxon>
        <taxon>Flavobacteriales</taxon>
        <taxon>Flavobacteriaceae</taxon>
        <taxon>Dokdonia</taxon>
    </lineage>
</organism>
<sequence length="139" mass="14954">MATNRTFTMIKPDGVENGHIGAILEKITASGFRIVAMKLTQMTKADAEAFYAVHNERPFFGELVEFMTRGPIVAAILEKENAVADFRTLIGATNPADAAEGTIRALYATSVGENAVHGSDSDENAAIEGAFHFAGREMF</sequence>
<keyword evidence="7" id="KW-0546">Nucleotide metabolism</keyword>
<dbReference type="InterPro" id="IPR034907">
    <property type="entry name" value="NDK-like_dom"/>
</dbReference>
<dbReference type="PANTHER" id="PTHR46161:SF3">
    <property type="entry name" value="NUCLEOSIDE DIPHOSPHATE KINASE DDB_G0292928-RELATED"/>
    <property type="match status" value="1"/>
</dbReference>
<dbReference type="GO" id="GO:0004550">
    <property type="term" value="F:nucleoside diphosphate kinase activity"/>
    <property type="evidence" value="ECO:0007669"/>
    <property type="project" value="UniProtKB-EC"/>
</dbReference>
<reference evidence="12" key="1">
    <citation type="journal article" date="2019" name="Int. J. Syst. Evol. Microbiol.">
        <title>The Global Catalogue of Microorganisms (GCM) 10K type strain sequencing project: providing services to taxonomists for standard genome sequencing and annotation.</title>
        <authorList>
            <consortium name="The Broad Institute Genomics Platform"/>
            <consortium name="The Broad Institute Genome Sequencing Center for Infectious Disease"/>
            <person name="Wu L."/>
            <person name="Ma J."/>
        </authorList>
    </citation>
    <scope>NUCLEOTIDE SEQUENCE [LARGE SCALE GENOMIC DNA]</scope>
    <source>
        <strain evidence="12">YJ-61-S</strain>
    </source>
</reference>
<dbReference type="PANTHER" id="PTHR46161">
    <property type="entry name" value="NUCLEOSIDE DIPHOSPHATE KINASE"/>
    <property type="match status" value="1"/>
</dbReference>
<dbReference type="InterPro" id="IPR001564">
    <property type="entry name" value="Nucleoside_diP_kinase"/>
</dbReference>
<feature type="binding site" evidence="7 8">
    <location>
        <position position="104"/>
    </location>
    <ligand>
        <name>ATP</name>
        <dbReference type="ChEBI" id="CHEBI:30616"/>
    </ligand>
</feature>
<feature type="binding site" evidence="7 8">
    <location>
        <position position="59"/>
    </location>
    <ligand>
        <name>ATP</name>
        <dbReference type="ChEBI" id="CHEBI:30616"/>
    </ligand>
</feature>
<evidence type="ECO:0000313" key="12">
    <source>
        <dbReference type="Proteomes" id="UP001596043"/>
    </source>
</evidence>
<dbReference type="NCBIfam" id="NF001908">
    <property type="entry name" value="PRK00668.1"/>
    <property type="match status" value="1"/>
</dbReference>
<dbReference type="PROSITE" id="PS51374">
    <property type="entry name" value="NDPK_LIKE"/>
    <property type="match status" value="1"/>
</dbReference>
<feature type="binding site" evidence="7 8">
    <location>
        <position position="87"/>
    </location>
    <ligand>
        <name>ATP</name>
        <dbReference type="ChEBI" id="CHEBI:30616"/>
    </ligand>
</feature>
<dbReference type="Proteomes" id="UP001596043">
    <property type="component" value="Unassembled WGS sequence"/>
</dbReference>
<accession>A0ABV9I354</accession>
<keyword evidence="7" id="KW-0460">Magnesium</keyword>
<evidence type="ECO:0000259" key="10">
    <source>
        <dbReference type="SMART" id="SM00562"/>
    </source>
</evidence>
<feature type="binding site" evidence="7 8">
    <location>
        <position position="11"/>
    </location>
    <ligand>
        <name>ATP</name>
        <dbReference type="ChEBI" id="CHEBI:30616"/>
    </ligand>
</feature>
<gene>
    <name evidence="7" type="primary">ndk</name>
    <name evidence="11" type="ORF">ACFO3O_21790</name>
</gene>
<keyword evidence="5 7" id="KW-0418">Kinase</keyword>
<evidence type="ECO:0000256" key="9">
    <source>
        <dbReference type="RuleBase" id="RU004011"/>
    </source>
</evidence>
<evidence type="ECO:0000313" key="11">
    <source>
        <dbReference type="EMBL" id="MFC4636552.1"/>
    </source>
</evidence>
<proteinExistence type="inferred from homology"/>
<keyword evidence="3 7" id="KW-0808">Transferase</keyword>
<dbReference type="SMART" id="SM00562">
    <property type="entry name" value="NDK"/>
    <property type="match status" value="1"/>
</dbReference>
<comment type="subunit">
    <text evidence="7">Homotetramer.</text>
</comment>
<dbReference type="CDD" id="cd04413">
    <property type="entry name" value="NDPk_I"/>
    <property type="match status" value="1"/>
</dbReference>
<keyword evidence="7" id="KW-0479">Metal-binding</keyword>
<evidence type="ECO:0000256" key="3">
    <source>
        <dbReference type="ARBA" id="ARBA00022679"/>
    </source>
</evidence>
<evidence type="ECO:0000256" key="4">
    <source>
        <dbReference type="ARBA" id="ARBA00022741"/>
    </source>
</evidence>
<dbReference type="SUPFAM" id="SSF54919">
    <property type="entry name" value="Nucleoside diphosphate kinase, NDK"/>
    <property type="match status" value="1"/>
</dbReference>
<comment type="catalytic activity">
    <reaction evidence="7">
        <text>a ribonucleoside 5'-diphosphate + ATP = a ribonucleoside 5'-triphosphate + ADP</text>
        <dbReference type="Rhea" id="RHEA:18113"/>
        <dbReference type="ChEBI" id="CHEBI:30616"/>
        <dbReference type="ChEBI" id="CHEBI:57930"/>
        <dbReference type="ChEBI" id="CHEBI:61557"/>
        <dbReference type="ChEBI" id="CHEBI:456216"/>
        <dbReference type="EC" id="2.7.4.6"/>
    </reaction>
</comment>
<keyword evidence="2 7" id="KW-0597">Phosphoprotein</keyword>
<evidence type="ECO:0000256" key="5">
    <source>
        <dbReference type="ARBA" id="ARBA00022777"/>
    </source>
</evidence>
<feature type="active site" description="Pros-phosphohistidine intermediate" evidence="7 8">
    <location>
        <position position="117"/>
    </location>
</feature>
<dbReference type="Pfam" id="PF00334">
    <property type="entry name" value="NDK"/>
    <property type="match status" value="1"/>
</dbReference>
<keyword evidence="7" id="KW-0963">Cytoplasm</keyword>
<evidence type="ECO:0000256" key="7">
    <source>
        <dbReference type="HAMAP-Rule" id="MF_00451"/>
    </source>
</evidence>